<dbReference type="Proteomes" id="UP000036681">
    <property type="component" value="Unplaced"/>
</dbReference>
<proteinExistence type="predicted"/>
<dbReference type="WBParaSite" id="ALUE_0001549001-mRNA-1">
    <property type="protein sequence ID" value="ALUE_0001549001-mRNA-1"/>
    <property type="gene ID" value="ALUE_0001549001"/>
</dbReference>
<keyword evidence="1" id="KW-1185">Reference proteome</keyword>
<evidence type="ECO:0000313" key="1">
    <source>
        <dbReference type="Proteomes" id="UP000036681"/>
    </source>
</evidence>
<name>A0A0M3IC99_ASCLU</name>
<reference evidence="2" key="1">
    <citation type="submission" date="2017-02" db="UniProtKB">
        <authorList>
            <consortium name="WormBaseParasite"/>
        </authorList>
    </citation>
    <scope>IDENTIFICATION</scope>
</reference>
<accession>A0A0M3IC99</accession>
<dbReference type="AlphaFoldDB" id="A0A0M3IC99"/>
<protein>
    <submittedName>
        <fullName evidence="2">PDZ domain-containing protein</fullName>
    </submittedName>
</protein>
<sequence length="100" mass="11451">MELKIPRDRPDGYSLFRRTLVGHKDIRYEQSKFNLFYFSPNENVAVVSSRKEGLRMAAGDELYRVEANAVGVPLDRVCRERLRVDVDVLSMNDSANGSNE</sequence>
<evidence type="ECO:0000313" key="2">
    <source>
        <dbReference type="WBParaSite" id="ALUE_0001549001-mRNA-1"/>
    </source>
</evidence>
<organism evidence="1 2">
    <name type="scientific">Ascaris lumbricoides</name>
    <name type="common">Giant roundworm</name>
    <dbReference type="NCBI Taxonomy" id="6252"/>
    <lineage>
        <taxon>Eukaryota</taxon>
        <taxon>Metazoa</taxon>
        <taxon>Ecdysozoa</taxon>
        <taxon>Nematoda</taxon>
        <taxon>Chromadorea</taxon>
        <taxon>Rhabditida</taxon>
        <taxon>Spirurina</taxon>
        <taxon>Ascaridomorpha</taxon>
        <taxon>Ascaridoidea</taxon>
        <taxon>Ascarididae</taxon>
        <taxon>Ascaris</taxon>
    </lineage>
</organism>